<reference evidence="2" key="2">
    <citation type="submission" date="2019-01" db="UniProtKB">
        <authorList>
            <consortium name="EnsemblPlants"/>
        </authorList>
    </citation>
    <scope>IDENTIFICATION</scope>
    <source>
        <strain evidence="2">cv. Heinz 1706</strain>
    </source>
</reference>
<dbReference type="InParanoid" id="A0A3Q7ECI8"/>
<organism evidence="2">
    <name type="scientific">Solanum lycopersicum</name>
    <name type="common">Tomato</name>
    <name type="synonym">Lycopersicon esculentum</name>
    <dbReference type="NCBI Taxonomy" id="4081"/>
    <lineage>
        <taxon>Eukaryota</taxon>
        <taxon>Viridiplantae</taxon>
        <taxon>Streptophyta</taxon>
        <taxon>Embryophyta</taxon>
        <taxon>Tracheophyta</taxon>
        <taxon>Spermatophyta</taxon>
        <taxon>Magnoliopsida</taxon>
        <taxon>eudicotyledons</taxon>
        <taxon>Gunneridae</taxon>
        <taxon>Pentapetalae</taxon>
        <taxon>asterids</taxon>
        <taxon>lamiids</taxon>
        <taxon>Solanales</taxon>
        <taxon>Solanaceae</taxon>
        <taxon>Solanoideae</taxon>
        <taxon>Solaneae</taxon>
        <taxon>Solanum</taxon>
        <taxon>Solanum subgen. Lycopersicon</taxon>
    </lineage>
</organism>
<dbReference type="AlphaFoldDB" id="A0A3Q7ECI8"/>
<feature type="transmembrane region" description="Helical" evidence="1">
    <location>
        <begin position="12"/>
        <end position="28"/>
    </location>
</feature>
<evidence type="ECO:0000313" key="2">
    <source>
        <dbReference type="EnsemblPlants" id="Solyc01g017720.2.1"/>
    </source>
</evidence>
<evidence type="ECO:0000256" key="1">
    <source>
        <dbReference type="SAM" id="Phobius"/>
    </source>
</evidence>
<evidence type="ECO:0000313" key="3">
    <source>
        <dbReference type="Proteomes" id="UP000004994"/>
    </source>
</evidence>
<protein>
    <submittedName>
        <fullName evidence="2">Uncharacterized protein</fullName>
    </submittedName>
</protein>
<dbReference type="EnsemblPlants" id="Solyc01g017720.2.1">
    <property type="protein sequence ID" value="Solyc01g017720.2.1"/>
    <property type="gene ID" value="Solyc01g017720.2"/>
</dbReference>
<dbReference type="Gramene" id="Solyc01g017720.2.1">
    <property type="protein sequence ID" value="Solyc01g017720.2.1"/>
    <property type="gene ID" value="Solyc01g017720.2"/>
</dbReference>
<sequence length="63" mass="7274">MACGRKKKHDKYIFILIGDIPFIVMNVMKKLEVFLSLCQRPFFFRESNYCNISAAPLRCAAVS</sequence>
<proteinExistence type="predicted"/>
<dbReference type="Proteomes" id="UP000004994">
    <property type="component" value="Chromosome 1"/>
</dbReference>
<accession>A0A3Q7ECI8</accession>
<keyword evidence="3" id="KW-1185">Reference proteome</keyword>
<reference evidence="2" key="1">
    <citation type="journal article" date="2012" name="Nature">
        <title>The tomato genome sequence provides insights into fleshy fruit evolution.</title>
        <authorList>
            <consortium name="Tomato Genome Consortium"/>
        </authorList>
    </citation>
    <scope>NUCLEOTIDE SEQUENCE [LARGE SCALE GENOMIC DNA]</scope>
    <source>
        <strain evidence="2">cv. Heinz 1706</strain>
    </source>
</reference>
<keyword evidence="1" id="KW-0472">Membrane</keyword>
<dbReference type="PaxDb" id="4081-Solyc01g017720.1.1"/>
<name>A0A3Q7ECI8_SOLLC</name>
<keyword evidence="1" id="KW-1133">Transmembrane helix</keyword>
<keyword evidence="1" id="KW-0812">Transmembrane</keyword>